<keyword evidence="10" id="KW-0460">Magnesium</keyword>
<evidence type="ECO:0000256" key="16">
    <source>
        <dbReference type="RuleBase" id="RU000405"/>
    </source>
</evidence>
<dbReference type="PROSITE" id="PS00452">
    <property type="entry name" value="GUANYLATE_CYCLASE_1"/>
    <property type="match status" value="1"/>
</dbReference>
<reference evidence="18 20" key="2">
    <citation type="journal article" date="2013" name="Nature">
        <title>Insights into bilaterian evolution from three spiralian genomes.</title>
        <authorList>
            <person name="Simakov O."/>
            <person name="Marletaz F."/>
            <person name="Cho S.J."/>
            <person name="Edsinger-Gonzales E."/>
            <person name="Havlak P."/>
            <person name="Hellsten U."/>
            <person name="Kuo D.H."/>
            <person name="Larsson T."/>
            <person name="Lv J."/>
            <person name="Arendt D."/>
            <person name="Savage R."/>
            <person name="Osoegawa K."/>
            <person name="de Jong P."/>
            <person name="Grimwood J."/>
            <person name="Chapman J.A."/>
            <person name="Shapiro H."/>
            <person name="Aerts A."/>
            <person name="Otillar R.P."/>
            <person name="Terry A.Y."/>
            <person name="Boore J.L."/>
            <person name="Grigoriev I.V."/>
            <person name="Lindberg D.R."/>
            <person name="Seaver E.C."/>
            <person name="Weisblat D.A."/>
            <person name="Putnam N.H."/>
            <person name="Rokhsar D.S."/>
        </authorList>
    </citation>
    <scope>NUCLEOTIDE SEQUENCE</scope>
    <source>
        <strain evidence="18 20">I ESC-2004</strain>
    </source>
</reference>
<dbReference type="InterPro" id="IPR001054">
    <property type="entry name" value="A/G_cyclase"/>
</dbReference>
<dbReference type="GO" id="GO:0005524">
    <property type="term" value="F:ATP binding"/>
    <property type="evidence" value="ECO:0007669"/>
    <property type="project" value="UniProtKB-KW"/>
</dbReference>
<reference evidence="19" key="3">
    <citation type="submission" date="2015-06" db="UniProtKB">
        <authorList>
            <consortium name="EnsemblMetazoa"/>
        </authorList>
    </citation>
    <scope>IDENTIFICATION</scope>
</reference>
<dbReference type="PANTHER" id="PTHR45627:SF12">
    <property type="entry name" value="ADENYLATE CYCLASE TYPE 2"/>
    <property type="match status" value="1"/>
</dbReference>
<dbReference type="GO" id="GO:0004016">
    <property type="term" value="F:adenylate cyclase activity"/>
    <property type="evidence" value="ECO:0007669"/>
    <property type="project" value="UniProtKB-EC"/>
</dbReference>
<dbReference type="FunFam" id="3.30.70.1230:FF:000001">
    <property type="entry name" value="Adenylate cyclase"/>
    <property type="match status" value="1"/>
</dbReference>
<accession>R7V5J5</accession>
<evidence type="ECO:0000256" key="12">
    <source>
        <dbReference type="ARBA" id="ARBA00022998"/>
    </source>
</evidence>
<evidence type="ECO:0000256" key="4">
    <source>
        <dbReference type="ARBA" id="ARBA00012201"/>
    </source>
</evidence>
<evidence type="ECO:0000259" key="17">
    <source>
        <dbReference type="PROSITE" id="PS50125"/>
    </source>
</evidence>
<proteinExistence type="inferred from homology"/>
<keyword evidence="5" id="KW-0812">Transmembrane</keyword>
<comment type="similarity">
    <text evidence="16">Belongs to the adenylyl cyclase class-4/guanylyl cyclase family.</text>
</comment>
<feature type="domain" description="Guanylate cyclase" evidence="17">
    <location>
        <begin position="15"/>
        <end position="149"/>
    </location>
</feature>
<evidence type="ECO:0000313" key="20">
    <source>
        <dbReference type="Proteomes" id="UP000014760"/>
    </source>
</evidence>
<evidence type="ECO:0000256" key="6">
    <source>
        <dbReference type="ARBA" id="ARBA00022723"/>
    </source>
</evidence>
<evidence type="ECO:0000256" key="1">
    <source>
        <dbReference type="ARBA" id="ARBA00001593"/>
    </source>
</evidence>
<keyword evidence="7" id="KW-0677">Repeat</keyword>
<keyword evidence="6" id="KW-0479">Metal-binding</keyword>
<evidence type="ECO:0000256" key="10">
    <source>
        <dbReference type="ARBA" id="ARBA00022842"/>
    </source>
</evidence>
<evidence type="ECO:0000256" key="9">
    <source>
        <dbReference type="ARBA" id="ARBA00022840"/>
    </source>
</evidence>
<dbReference type="CDD" id="cd07302">
    <property type="entry name" value="CHD"/>
    <property type="match status" value="1"/>
</dbReference>
<gene>
    <name evidence="18" type="ORF">CAPTEDRAFT_215615</name>
</gene>
<dbReference type="SUPFAM" id="SSF55073">
    <property type="entry name" value="Nucleotide cyclase"/>
    <property type="match status" value="1"/>
</dbReference>
<dbReference type="GO" id="GO:0007193">
    <property type="term" value="P:adenylate cyclase-inhibiting G protein-coupled receptor signaling pathway"/>
    <property type="evidence" value="ECO:0007669"/>
    <property type="project" value="TreeGrafter"/>
</dbReference>
<sequence>MATEELYHESYGCICVMFASIPNFWDFYRQNTISKHGIECIKILNEIICDFDQLLYKPKFSSVEKIKTIGSTYMAATGDVQNEKHQILVLTDFALTMTSLLSTINKNTLNQFKLRIGINHGPAVAGVIGAEKPQYDIWGDTVNVASRMDSTGVEGFIQCPEDTAQTLLAGGYKCSCRGDIQVKGKQKPITTYLCNLYNLNDSE</sequence>
<keyword evidence="8" id="KW-0547">Nucleotide-binding</keyword>
<comment type="subcellular location">
    <subcellularLocation>
        <location evidence="3">Membrane</location>
        <topology evidence="3">Multi-pass membrane protein</topology>
    </subcellularLocation>
</comment>
<dbReference type="GO" id="GO:0035556">
    <property type="term" value="P:intracellular signal transduction"/>
    <property type="evidence" value="ECO:0007669"/>
    <property type="project" value="InterPro"/>
</dbReference>
<evidence type="ECO:0000256" key="7">
    <source>
        <dbReference type="ARBA" id="ARBA00022737"/>
    </source>
</evidence>
<evidence type="ECO:0000256" key="2">
    <source>
        <dbReference type="ARBA" id="ARBA00001946"/>
    </source>
</evidence>
<protein>
    <recommendedName>
        <fullName evidence="4">adenylate cyclase</fullName>
        <ecNumber evidence="4">4.6.1.1</ecNumber>
    </recommendedName>
</protein>
<evidence type="ECO:0000256" key="11">
    <source>
        <dbReference type="ARBA" id="ARBA00022989"/>
    </source>
</evidence>
<evidence type="ECO:0000256" key="15">
    <source>
        <dbReference type="ARBA" id="ARBA00023239"/>
    </source>
</evidence>
<keyword evidence="11" id="KW-1133">Transmembrane helix</keyword>
<dbReference type="GO" id="GO:0007189">
    <property type="term" value="P:adenylate cyclase-activating G protein-coupled receptor signaling pathway"/>
    <property type="evidence" value="ECO:0007669"/>
    <property type="project" value="TreeGrafter"/>
</dbReference>
<reference evidence="20" key="1">
    <citation type="submission" date="2012-12" db="EMBL/GenBank/DDBJ databases">
        <authorList>
            <person name="Hellsten U."/>
            <person name="Grimwood J."/>
            <person name="Chapman J.A."/>
            <person name="Shapiro H."/>
            <person name="Aerts A."/>
            <person name="Otillar R.P."/>
            <person name="Terry A.Y."/>
            <person name="Boore J.L."/>
            <person name="Simakov O."/>
            <person name="Marletaz F."/>
            <person name="Cho S.-J."/>
            <person name="Edsinger-Gonzales E."/>
            <person name="Havlak P."/>
            <person name="Kuo D.-H."/>
            <person name="Larsson T."/>
            <person name="Lv J."/>
            <person name="Arendt D."/>
            <person name="Savage R."/>
            <person name="Osoegawa K."/>
            <person name="de Jong P."/>
            <person name="Lindberg D.R."/>
            <person name="Seaver E.C."/>
            <person name="Weisblat D.A."/>
            <person name="Putnam N.H."/>
            <person name="Grigoriev I.V."/>
            <person name="Rokhsar D.S."/>
        </authorList>
    </citation>
    <scope>NUCLEOTIDE SEQUENCE</scope>
    <source>
        <strain evidence="20">I ESC-2004</strain>
    </source>
</reference>
<evidence type="ECO:0000256" key="3">
    <source>
        <dbReference type="ARBA" id="ARBA00004141"/>
    </source>
</evidence>
<evidence type="ECO:0000313" key="18">
    <source>
        <dbReference type="EMBL" id="ELU11060.1"/>
    </source>
</evidence>
<name>R7V5J5_CAPTE</name>
<dbReference type="EMBL" id="AMQN01005874">
    <property type="status" value="NOT_ANNOTATED_CDS"/>
    <property type="molecule type" value="Genomic_DNA"/>
</dbReference>
<dbReference type="PROSITE" id="PS50125">
    <property type="entry name" value="GUANYLATE_CYCLASE_2"/>
    <property type="match status" value="1"/>
</dbReference>
<keyword evidence="15 16" id="KW-0456">Lyase</keyword>
<dbReference type="Pfam" id="PF00211">
    <property type="entry name" value="Guanylate_cyc"/>
    <property type="match status" value="1"/>
</dbReference>
<dbReference type="Proteomes" id="UP000014760">
    <property type="component" value="Unassembled WGS sequence"/>
</dbReference>
<dbReference type="OMA" id="SRDEFKC"/>
<comment type="catalytic activity">
    <reaction evidence="1">
        <text>ATP = 3',5'-cyclic AMP + diphosphate</text>
        <dbReference type="Rhea" id="RHEA:15389"/>
        <dbReference type="ChEBI" id="CHEBI:30616"/>
        <dbReference type="ChEBI" id="CHEBI:33019"/>
        <dbReference type="ChEBI" id="CHEBI:58165"/>
        <dbReference type="EC" id="4.6.1.1"/>
    </reaction>
</comment>
<dbReference type="AlphaFoldDB" id="R7V5J5"/>
<dbReference type="GO" id="GO:0005886">
    <property type="term" value="C:plasma membrane"/>
    <property type="evidence" value="ECO:0007669"/>
    <property type="project" value="TreeGrafter"/>
</dbReference>
<keyword evidence="13" id="KW-0472">Membrane</keyword>
<keyword evidence="12" id="KW-0115">cAMP biosynthesis</keyword>
<evidence type="ECO:0000256" key="13">
    <source>
        <dbReference type="ARBA" id="ARBA00023136"/>
    </source>
</evidence>
<dbReference type="InterPro" id="IPR029787">
    <property type="entry name" value="Nucleotide_cyclase"/>
</dbReference>
<dbReference type="STRING" id="283909.R7V5J5"/>
<dbReference type="EnsemblMetazoa" id="CapteT215615">
    <property type="protein sequence ID" value="CapteP215615"/>
    <property type="gene ID" value="CapteG215615"/>
</dbReference>
<keyword evidence="14" id="KW-0325">Glycoprotein</keyword>
<evidence type="ECO:0000256" key="8">
    <source>
        <dbReference type="ARBA" id="ARBA00022741"/>
    </source>
</evidence>
<keyword evidence="9" id="KW-0067">ATP-binding</keyword>
<comment type="cofactor">
    <cofactor evidence="2">
        <name>Mg(2+)</name>
        <dbReference type="ChEBI" id="CHEBI:18420"/>
    </cofactor>
</comment>
<dbReference type="PANTHER" id="PTHR45627">
    <property type="entry name" value="ADENYLATE CYCLASE TYPE 1"/>
    <property type="match status" value="1"/>
</dbReference>
<evidence type="ECO:0000256" key="14">
    <source>
        <dbReference type="ARBA" id="ARBA00023180"/>
    </source>
</evidence>
<evidence type="ECO:0000313" key="19">
    <source>
        <dbReference type="EnsemblMetazoa" id="CapteP215615"/>
    </source>
</evidence>
<dbReference type="Gene3D" id="3.30.70.1230">
    <property type="entry name" value="Nucleotide cyclase"/>
    <property type="match status" value="1"/>
</dbReference>
<dbReference type="InterPro" id="IPR018297">
    <property type="entry name" value="A/G_cyclase_CS"/>
</dbReference>
<dbReference type="EC" id="4.6.1.1" evidence="4"/>
<dbReference type="EMBL" id="KB297016">
    <property type="protein sequence ID" value="ELU11060.1"/>
    <property type="molecule type" value="Genomic_DNA"/>
</dbReference>
<dbReference type="GO" id="GO:0046872">
    <property type="term" value="F:metal ion binding"/>
    <property type="evidence" value="ECO:0007669"/>
    <property type="project" value="UniProtKB-KW"/>
</dbReference>
<dbReference type="OrthoDB" id="10261550at2759"/>
<evidence type="ECO:0000256" key="5">
    <source>
        <dbReference type="ARBA" id="ARBA00022692"/>
    </source>
</evidence>
<dbReference type="SMART" id="SM00044">
    <property type="entry name" value="CYCc"/>
    <property type="match status" value="1"/>
</dbReference>
<dbReference type="GO" id="GO:0006171">
    <property type="term" value="P:cAMP biosynthetic process"/>
    <property type="evidence" value="ECO:0007669"/>
    <property type="project" value="UniProtKB-KW"/>
</dbReference>
<dbReference type="HOGENOM" id="CLU_001072_6_0_1"/>
<keyword evidence="20" id="KW-1185">Reference proteome</keyword>
<organism evidence="18">
    <name type="scientific">Capitella teleta</name>
    <name type="common">Polychaete worm</name>
    <dbReference type="NCBI Taxonomy" id="283909"/>
    <lineage>
        <taxon>Eukaryota</taxon>
        <taxon>Metazoa</taxon>
        <taxon>Spiralia</taxon>
        <taxon>Lophotrochozoa</taxon>
        <taxon>Annelida</taxon>
        <taxon>Polychaeta</taxon>
        <taxon>Sedentaria</taxon>
        <taxon>Scolecida</taxon>
        <taxon>Capitellidae</taxon>
        <taxon>Capitella</taxon>
    </lineage>
</organism>